<gene>
    <name evidence="8" type="ORF">NCTC11807_00110</name>
</gene>
<evidence type="ECO:0000256" key="3">
    <source>
        <dbReference type="ARBA" id="ARBA00022525"/>
    </source>
</evidence>
<organism evidence="8 9">
    <name type="scientific">Staphylococcus saccharolyticus</name>
    <dbReference type="NCBI Taxonomy" id="33028"/>
    <lineage>
        <taxon>Bacteria</taxon>
        <taxon>Bacillati</taxon>
        <taxon>Bacillota</taxon>
        <taxon>Bacilli</taxon>
        <taxon>Bacillales</taxon>
        <taxon>Staphylococcaceae</taxon>
        <taxon>Staphylococcus</taxon>
    </lineage>
</organism>
<dbReference type="Proteomes" id="UP000255425">
    <property type="component" value="Unassembled WGS sequence"/>
</dbReference>
<evidence type="ECO:0000256" key="1">
    <source>
        <dbReference type="ARBA" id="ARBA00004613"/>
    </source>
</evidence>
<evidence type="ECO:0000256" key="5">
    <source>
        <dbReference type="ARBA" id="ARBA00022735"/>
    </source>
</evidence>
<keyword evidence="7" id="KW-0843">Virulence</keyword>
<sequence>MMDHLSKLGDAIVNTITAAQSGDGAELAKSIIHIVTNAGGIIGDIIHALGL</sequence>
<keyword evidence="4" id="KW-0800">Toxin</keyword>
<keyword evidence="6" id="KW-0204">Cytolysis</keyword>
<evidence type="ECO:0000256" key="2">
    <source>
        <dbReference type="ARBA" id="ARBA00006367"/>
    </source>
</evidence>
<keyword evidence="3" id="KW-0964">Secreted</keyword>
<evidence type="ECO:0000256" key="4">
    <source>
        <dbReference type="ARBA" id="ARBA00022656"/>
    </source>
</evidence>
<reference evidence="8 9" key="1">
    <citation type="submission" date="2018-06" db="EMBL/GenBank/DDBJ databases">
        <authorList>
            <consortium name="Pathogen Informatics"/>
            <person name="Doyle S."/>
        </authorList>
    </citation>
    <scope>NUCLEOTIDE SEQUENCE [LARGE SCALE GENOMIC DNA]</scope>
    <source>
        <strain evidence="8 9">NCTC11807</strain>
    </source>
</reference>
<evidence type="ECO:0000313" key="9">
    <source>
        <dbReference type="Proteomes" id="UP000255425"/>
    </source>
</evidence>
<name>A0A380GY76_9STAP</name>
<accession>A0A380GY76</accession>
<comment type="subcellular location">
    <subcellularLocation>
        <location evidence="1">Secreted</location>
    </subcellularLocation>
</comment>
<proteinExistence type="inferred from homology"/>
<evidence type="ECO:0000256" key="7">
    <source>
        <dbReference type="ARBA" id="ARBA00023026"/>
    </source>
</evidence>
<dbReference type="EMBL" id="UHDZ01000001">
    <property type="protein sequence ID" value="SUM67057.1"/>
    <property type="molecule type" value="Genomic_DNA"/>
</dbReference>
<keyword evidence="5" id="KW-0354">Hemolysis</keyword>
<keyword evidence="9" id="KW-1185">Reference proteome</keyword>
<dbReference type="GO" id="GO:0090729">
    <property type="term" value="F:toxin activity"/>
    <property type="evidence" value="ECO:0007669"/>
    <property type="project" value="UniProtKB-KW"/>
</dbReference>
<dbReference type="GO" id="GO:0031640">
    <property type="term" value="P:killing of cells of another organism"/>
    <property type="evidence" value="ECO:0007669"/>
    <property type="project" value="UniProtKB-KW"/>
</dbReference>
<evidence type="ECO:0000256" key="6">
    <source>
        <dbReference type="ARBA" id="ARBA00022852"/>
    </source>
</evidence>
<evidence type="ECO:0000313" key="8">
    <source>
        <dbReference type="EMBL" id="SUM67057.1"/>
    </source>
</evidence>
<comment type="similarity">
    <text evidence="2">Belongs to the staphylococcal hemolytic protein family.</text>
</comment>
<protein>
    <submittedName>
        <fullName evidence="8">Phenol soluble modulin beta 1</fullName>
    </submittedName>
</protein>
<dbReference type="InterPro" id="IPR008846">
    <property type="entry name" value="PSMbeta"/>
</dbReference>
<dbReference type="AlphaFoldDB" id="A0A380GY76"/>
<dbReference type="Pfam" id="PF05480">
    <property type="entry name" value="PSMbeta"/>
    <property type="match status" value="1"/>
</dbReference>
<dbReference type="GO" id="GO:0005576">
    <property type="term" value="C:extracellular region"/>
    <property type="evidence" value="ECO:0007669"/>
    <property type="project" value="UniProtKB-SubCell"/>
</dbReference>